<evidence type="ECO:0000256" key="1">
    <source>
        <dbReference type="SAM" id="Phobius"/>
    </source>
</evidence>
<protein>
    <submittedName>
        <fullName evidence="2">Uncharacterized protein</fullName>
    </submittedName>
</protein>
<dbReference type="EMBL" id="JAHRIP010047502">
    <property type="protein sequence ID" value="MEQ2298767.1"/>
    <property type="molecule type" value="Genomic_DNA"/>
</dbReference>
<evidence type="ECO:0000313" key="3">
    <source>
        <dbReference type="Proteomes" id="UP001469553"/>
    </source>
</evidence>
<feature type="transmembrane region" description="Helical" evidence="1">
    <location>
        <begin position="76"/>
        <end position="97"/>
    </location>
</feature>
<comment type="caution">
    <text evidence="2">The sequence shown here is derived from an EMBL/GenBank/DDBJ whole genome shotgun (WGS) entry which is preliminary data.</text>
</comment>
<organism evidence="2 3">
    <name type="scientific">Ameca splendens</name>
    <dbReference type="NCBI Taxonomy" id="208324"/>
    <lineage>
        <taxon>Eukaryota</taxon>
        <taxon>Metazoa</taxon>
        <taxon>Chordata</taxon>
        <taxon>Craniata</taxon>
        <taxon>Vertebrata</taxon>
        <taxon>Euteleostomi</taxon>
        <taxon>Actinopterygii</taxon>
        <taxon>Neopterygii</taxon>
        <taxon>Teleostei</taxon>
        <taxon>Neoteleostei</taxon>
        <taxon>Acanthomorphata</taxon>
        <taxon>Ovalentaria</taxon>
        <taxon>Atherinomorphae</taxon>
        <taxon>Cyprinodontiformes</taxon>
        <taxon>Goodeidae</taxon>
        <taxon>Ameca</taxon>
    </lineage>
</organism>
<reference evidence="2 3" key="1">
    <citation type="submission" date="2021-06" db="EMBL/GenBank/DDBJ databases">
        <authorList>
            <person name="Palmer J.M."/>
        </authorList>
    </citation>
    <scope>NUCLEOTIDE SEQUENCE [LARGE SCALE GENOMIC DNA]</scope>
    <source>
        <strain evidence="2 3">AS_MEX2019</strain>
        <tissue evidence="2">Muscle</tissue>
    </source>
</reference>
<evidence type="ECO:0000313" key="2">
    <source>
        <dbReference type="EMBL" id="MEQ2298767.1"/>
    </source>
</evidence>
<proteinExistence type="predicted"/>
<sequence>MNPAVISKLGLEFFAVIYEKNFEGSRGRKTKHHRLISGRTAAHLKVDEETQRSGQTTVQINVAVKMKVWGRKKHTVFLPVSIFFLSPGGHASSVVAWSQ</sequence>
<keyword evidence="1" id="KW-0812">Transmembrane</keyword>
<keyword evidence="3" id="KW-1185">Reference proteome</keyword>
<dbReference type="Proteomes" id="UP001469553">
    <property type="component" value="Unassembled WGS sequence"/>
</dbReference>
<name>A0ABV0YXY0_9TELE</name>
<gene>
    <name evidence="2" type="ORF">AMECASPLE_008798</name>
</gene>
<accession>A0ABV0YXY0</accession>
<keyword evidence="1" id="KW-1133">Transmembrane helix</keyword>
<keyword evidence="1" id="KW-0472">Membrane</keyword>